<dbReference type="SUPFAM" id="SSF48452">
    <property type="entry name" value="TPR-like"/>
    <property type="match status" value="2"/>
</dbReference>
<dbReference type="InterPro" id="IPR011990">
    <property type="entry name" value="TPR-like_helical_dom_sf"/>
</dbReference>
<keyword evidence="2" id="KW-0732">Signal</keyword>
<reference evidence="3 4" key="1">
    <citation type="journal article" date="2014" name="Syst. Appl. Microbiol.">
        <title>Complete genomes of freshwater sulfur oxidizers Sulfuricella denitrificans skB26 and Sulfuritalea hydrogenivorans sk43H: genetic insights into the sulfur oxidation pathway of betaproteobacteria.</title>
        <authorList>
            <person name="Watanabe T."/>
            <person name="Kojima H."/>
            <person name="Fukui M."/>
        </authorList>
    </citation>
    <scope>NUCLEOTIDE SEQUENCE [LARGE SCALE GENOMIC DNA]</scope>
    <source>
        <strain evidence="3">DSM22779</strain>
    </source>
</reference>
<dbReference type="InterPro" id="IPR011717">
    <property type="entry name" value="TPR-4"/>
</dbReference>
<keyword evidence="1" id="KW-0802">TPR repeat</keyword>
<dbReference type="EMBL" id="AP012547">
    <property type="protein sequence ID" value="BAO31081.1"/>
    <property type="molecule type" value="Genomic_DNA"/>
</dbReference>
<dbReference type="PROSITE" id="PS50005">
    <property type="entry name" value="TPR"/>
    <property type="match status" value="1"/>
</dbReference>
<dbReference type="RefSeq" id="WP_052473728.1">
    <property type="nucleotide sequence ID" value="NZ_AP012547.1"/>
</dbReference>
<dbReference type="Pfam" id="PF13432">
    <property type="entry name" value="TPR_16"/>
    <property type="match status" value="3"/>
</dbReference>
<dbReference type="Pfam" id="PF07721">
    <property type="entry name" value="TPR_4"/>
    <property type="match status" value="1"/>
</dbReference>
<evidence type="ECO:0000313" key="4">
    <source>
        <dbReference type="Proteomes" id="UP000031637"/>
    </source>
</evidence>
<dbReference type="STRING" id="1223802.SUTH_03311"/>
<proteinExistence type="predicted"/>
<dbReference type="GO" id="GO:0042802">
    <property type="term" value="F:identical protein binding"/>
    <property type="evidence" value="ECO:0007669"/>
    <property type="project" value="InterPro"/>
</dbReference>
<organism evidence="3 4">
    <name type="scientific">Sulfuritalea hydrogenivorans sk43H</name>
    <dbReference type="NCBI Taxonomy" id="1223802"/>
    <lineage>
        <taxon>Bacteria</taxon>
        <taxon>Pseudomonadati</taxon>
        <taxon>Pseudomonadota</taxon>
        <taxon>Betaproteobacteria</taxon>
        <taxon>Nitrosomonadales</taxon>
        <taxon>Sterolibacteriaceae</taxon>
        <taxon>Sulfuritalea</taxon>
    </lineage>
</organism>
<keyword evidence="4" id="KW-1185">Reference proteome</keyword>
<evidence type="ECO:0000256" key="1">
    <source>
        <dbReference type="PROSITE-ProRule" id="PRU00339"/>
    </source>
</evidence>
<evidence type="ECO:0008006" key="5">
    <source>
        <dbReference type="Google" id="ProtNLM"/>
    </source>
</evidence>
<dbReference type="KEGG" id="shd:SUTH_03311"/>
<feature type="signal peptide" evidence="2">
    <location>
        <begin position="1"/>
        <end position="21"/>
    </location>
</feature>
<dbReference type="OrthoDB" id="9766710at2"/>
<feature type="repeat" description="TPR" evidence="1">
    <location>
        <begin position="490"/>
        <end position="523"/>
    </location>
</feature>
<protein>
    <recommendedName>
        <fullName evidence="5">Tetratricopeptide repeat protein</fullName>
    </recommendedName>
</protein>
<dbReference type="PANTHER" id="PTHR12558:SF13">
    <property type="entry name" value="CELL DIVISION CYCLE PROTEIN 27 HOMOLOG"/>
    <property type="match status" value="1"/>
</dbReference>
<evidence type="ECO:0000256" key="2">
    <source>
        <dbReference type="SAM" id="SignalP"/>
    </source>
</evidence>
<dbReference type="HOGENOM" id="CLU_007251_4_0_4"/>
<dbReference type="PANTHER" id="PTHR12558">
    <property type="entry name" value="CELL DIVISION CYCLE 16,23,27"/>
    <property type="match status" value="1"/>
</dbReference>
<gene>
    <name evidence="3" type="ORF">SUTH_03311</name>
</gene>
<accession>W0SJW5</accession>
<dbReference type="Gene3D" id="1.25.40.10">
    <property type="entry name" value="Tetratricopeptide repeat domain"/>
    <property type="match status" value="2"/>
</dbReference>
<dbReference type="SMART" id="SM00028">
    <property type="entry name" value="TPR"/>
    <property type="match status" value="7"/>
</dbReference>
<evidence type="ECO:0000313" key="3">
    <source>
        <dbReference type="EMBL" id="BAO31081.1"/>
    </source>
</evidence>
<name>W0SJW5_9PROT</name>
<feature type="chain" id="PRO_5004795028" description="Tetratricopeptide repeat protein" evidence="2">
    <location>
        <begin position="22"/>
        <end position="568"/>
    </location>
</feature>
<dbReference type="Pfam" id="PF14559">
    <property type="entry name" value="TPR_19"/>
    <property type="match status" value="1"/>
</dbReference>
<dbReference type="Proteomes" id="UP000031637">
    <property type="component" value="Chromosome"/>
</dbReference>
<dbReference type="InterPro" id="IPR019734">
    <property type="entry name" value="TPR_rpt"/>
</dbReference>
<sequence>MNLSPSVFALSLALVSTATWAQAPDAKAPDAPAQAKAGDRLPKQELTGQILYQFLLAEIAAQRGQFGLSAGAYLDLAQSTRDPRIVRRAAEIAFHARQYDSALEASRLWLSLEPESQQARQMLATLLLASGRIEELATSLARDLAAEGPQIGDALIRMVRAFARYPDRLAVQRLFDQLTQPYLDLAEARLVRAQTAVGAGDADRARSEIERTLELRPSWELAALFKAELLPKGAAQLDFLKTWLESNPDAKDVRLGYARGLVSEKRYEAARVEFRRLLSTSPDNPDMLYAVGILALQVNDAAEAEQQLRRFVEIGRGELDPARFYLGQIADQSGRPDEALRWYDQVLAGEHALPAKVRAAQVLLRQNKLDEARERLAAARAGAPGDARLVVAESQLLRDAGRHAEAFSFLAKALEVQPDQPDLLYETALTAEKLGYVDVMERHLRRLMVLKPDSAQAYNALGYSLADRNLRLDEAAQLLEKALSLAPDDPFILDSKGWLLFRQGNFAAALEALQKAYSQKPDAEIAAHVGEVLWALGRSSEALVVWREATKAHPTNEVLAATIKRFVP</sequence>
<dbReference type="AlphaFoldDB" id="W0SJW5"/>